<dbReference type="GO" id="GO:0016887">
    <property type="term" value="F:ATP hydrolysis activity"/>
    <property type="evidence" value="ECO:0007669"/>
    <property type="project" value="InterPro"/>
</dbReference>
<dbReference type="Pfam" id="PF12399">
    <property type="entry name" value="BCA_ABC_TP_C"/>
    <property type="match status" value="1"/>
</dbReference>
<organism evidence="5 6">
    <name type="scientific">Rhizobium rhizogenes NBRC 13257</name>
    <dbReference type="NCBI Taxonomy" id="1220581"/>
    <lineage>
        <taxon>Bacteria</taxon>
        <taxon>Pseudomonadati</taxon>
        <taxon>Pseudomonadota</taxon>
        <taxon>Alphaproteobacteria</taxon>
        <taxon>Hyphomicrobiales</taxon>
        <taxon>Rhizobiaceae</taxon>
        <taxon>Rhizobium/Agrobacterium group</taxon>
        <taxon>Rhizobium</taxon>
    </lineage>
</organism>
<evidence type="ECO:0000259" key="4">
    <source>
        <dbReference type="PROSITE" id="PS50893"/>
    </source>
</evidence>
<feature type="domain" description="ABC transporter" evidence="4">
    <location>
        <begin position="6"/>
        <end position="247"/>
    </location>
</feature>
<dbReference type="CDD" id="cd03219">
    <property type="entry name" value="ABC_Mj1267_LivG_branched"/>
    <property type="match status" value="1"/>
</dbReference>
<accession>A0AA87QEN4</accession>
<name>A0AA87QEN4_RHIRH</name>
<comment type="caution">
    <text evidence="5">The sequence shown here is derived from an EMBL/GenBank/DDBJ whole genome shotgun (WGS) entry which is preliminary data.</text>
</comment>
<dbReference type="Proteomes" id="UP000026941">
    <property type="component" value="Unassembled WGS sequence"/>
</dbReference>
<dbReference type="InterPro" id="IPR003439">
    <property type="entry name" value="ABC_transporter-like_ATP-bd"/>
</dbReference>
<dbReference type="RefSeq" id="WP_042477076.1">
    <property type="nucleotide sequence ID" value="NZ_BAYX01000025.1"/>
</dbReference>
<dbReference type="SUPFAM" id="SSF52540">
    <property type="entry name" value="P-loop containing nucleoside triphosphate hydrolases"/>
    <property type="match status" value="1"/>
</dbReference>
<dbReference type="Gene3D" id="3.40.50.300">
    <property type="entry name" value="P-loop containing nucleotide triphosphate hydrolases"/>
    <property type="match status" value="1"/>
</dbReference>
<dbReference type="PROSITE" id="PS50893">
    <property type="entry name" value="ABC_TRANSPORTER_2"/>
    <property type="match status" value="1"/>
</dbReference>
<gene>
    <name evidence="5" type="ORF">RRH01S_25_00320</name>
</gene>
<evidence type="ECO:0000313" key="5">
    <source>
        <dbReference type="EMBL" id="GAJ96739.1"/>
    </source>
</evidence>
<dbReference type="Pfam" id="PF00005">
    <property type="entry name" value="ABC_tran"/>
    <property type="match status" value="1"/>
</dbReference>
<dbReference type="GO" id="GO:0005886">
    <property type="term" value="C:plasma membrane"/>
    <property type="evidence" value="ECO:0007669"/>
    <property type="project" value="TreeGrafter"/>
</dbReference>
<keyword evidence="2" id="KW-0547">Nucleotide-binding</keyword>
<dbReference type="InterPro" id="IPR032823">
    <property type="entry name" value="BCA_ABC_TP_C"/>
</dbReference>
<dbReference type="PANTHER" id="PTHR45772:SF2">
    <property type="entry name" value="ABC TRANSPORTER ATP-BINDING PROTEIN"/>
    <property type="match status" value="1"/>
</dbReference>
<dbReference type="PANTHER" id="PTHR45772">
    <property type="entry name" value="CONSERVED COMPONENT OF ABC TRANSPORTER FOR NATURAL AMINO ACIDS-RELATED"/>
    <property type="match status" value="1"/>
</dbReference>
<dbReference type="SMART" id="SM00382">
    <property type="entry name" value="AAA"/>
    <property type="match status" value="1"/>
</dbReference>
<evidence type="ECO:0000313" key="6">
    <source>
        <dbReference type="Proteomes" id="UP000026941"/>
    </source>
</evidence>
<protein>
    <submittedName>
        <fullName evidence="5">ABC transporter ATP-binding protein</fullName>
    </submittedName>
</protein>
<proteinExistence type="predicted"/>
<keyword evidence="1" id="KW-0813">Transport</keyword>
<evidence type="ECO:0000256" key="3">
    <source>
        <dbReference type="ARBA" id="ARBA00022840"/>
    </source>
</evidence>
<dbReference type="AlphaFoldDB" id="A0AA87QEN4"/>
<dbReference type="InterPro" id="IPR027417">
    <property type="entry name" value="P-loop_NTPase"/>
</dbReference>
<keyword evidence="3 5" id="KW-0067">ATP-binding</keyword>
<evidence type="ECO:0000256" key="1">
    <source>
        <dbReference type="ARBA" id="ARBA00022448"/>
    </source>
</evidence>
<dbReference type="EMBL" id="BAYX01000025">
    <property type="protein sequence ID" value="GAJ96739.1"/>
    <property type="molecule type" value="Genomic_DNA"/>
</dbReference>
<dbReference type="InterPro" id="IPR003593">
    <property type="entry name" value="AAA+_ATPase"/>
</dbReference>
<dbReference type="InterPro" id="IPR051120">
    <property type="entry name" value="ABC_AA/LPS_Transport"/>
</dbReference>
<sequence length="252" mass="27251">MTKELLVVEGLTKRFGGLVAVSNVSLSVREGEIHAIIGPNGAGKSSLINLLSGDLAPTSGSIELDGKDMTSHAPHARCRAGLGRSYQKTTIFQDRTVFENVKLAAQGARPGVLSMWRLRSREEENEREALNALTDTGLLDRAEAKARMMSHGEQRQLEVAMVLATGPRVVLLDEPLAGMGHSEAKRMSEVIRSLKKGRGVLLVEHDMDIVFAIADRLTVMADGHIIATGSVEDVRCDPKVRGAYLGEMEEVA</sequence>
<dbReference type="FunFam" id="3.40.50.300:FF:000421">
    <property type="entry name" value="Branched-chain amino acid ABC transporter ATP-binding protein"/>
    <property type="match status" value="1"/>
</dbReference>
<evidence type="ECO:0000256" key="2">
    <source>
        <dbReference type="ARBA" id="ARBA00022741"/>
    </source>
</evidence>
<dbReference type="GO" id="GO:0005524">
    <property type="term" value="F:ATP binding"/>
    <property type="evidence" value="ECO:0007669"/>
    <property type="project" value="UniProtKB-KW"/>
</dbReference>
<reference evidence="5 6" key="1">
    <citation type="submission" date="2014-05" db="EMBL/GenBank/DDBJ databases">
        <title>Whole genome shotgun sequence of Rhizobium rhizogenes NBRC 13257.</title>
        <authorList>
            <person name="Katano-Makiyama Y."/>
            <person name="Hosoyama A."/>
            <person name="Hashimoto M."/>
            <person name="Hosoyama Y."/>
            <person name="Noguchi M."/>
            <person name="Tsuchikane K."/>
            <person name="Kimura A."/>
            <person name="Ohji S."/>
            <person name="Ichikawa N."/>
            <person name="Yamazoe A."/>
            <person name="Fujita N."/>
        </authorList>
    </citation>
    <scope>NUCLEOTIDE SEQUENCE [LARGE SCALE GENOMIC DNA]</scope>
    <source>
        <strain evidence="5 6">NBRC 13257</strain>
    </source>
</reference>